<organism evidence="1 2">
    <name type="scientific">Pseudomonas fragi</name>
    <dbReference type="NCBI Taxonomy" id="296"/>
    <lineage>
        <taxon>Bacteria</taxon>
        <taxon>Pseudomonadati</taxon>
        <taxon>Pseudomonadota</taxon>
        <taxon>Gammaproteobacteria</taxon>
        <taxon>Pseudomonadales</taxon>
        <taxon>Pseudomonadaceae</taxon>
        <taxon>Pseudomonas</taxon>
    </lineage>
</organism>
<evidence type="ECO:0000313" key="1">
    <source>
        <dbReference type="EMBL" id="OZY40559.1"/>
    </source>
</evidence>
<reference evidence="1 2" key="1">
    <citation type="submission" date="2017-08" db="EMBL/GenBank/DDBJ databases">
        <title>Genomic and metabolic characterisation of spoilage-associated Pseudomonas species.</title>
        <authorList>
            <person name="Stanborough T."/>
            <person name="Fegan N."/>
            <person name="Powell S.M."/>
            <person name="Singh T."/>
            <person name="Tamplin M.L."/>
            <person name="Chandry P.S."/>
        </authorList>
    </citation>
    <scope>NUCLEOTIDE SEQUENCE [LARGE SCALE GENOMIC DNA]</scope>
    <source>
        <strain evidence="1 2">F1820</strain>
    </source>
</reference>
<name>A0A266LRB1_PSEFR</name>
<accession>A0A266LRB1</accession>
<comment type="caution">
    <text evidence="1">The sequence shown here is derived from an EMBL/GenBank/DDBJ whole genome shotgun (WGS) entry which is preliminary data.</text>
</comment>
<protein>
    <submittedName>
        <fullName evidence="1">Uncharacterized protein</fullName>
    </submittedName>
</protein>
<dbReference type="EMBL" id="NQKL01000014">
    <property type="protein sequence ID" value="OZY40559.1"/>
    <property type="molecule type" value="Genomic_DNA"/>
</dbReference>
<dbReference type="Proteomes" id="UP000216113">
    <property type="component" value="Unassembled WGS sequence"/>
</dbReference>
<gene>
    <name evidence="1" type="ORF">CJF43_17130</name>
</gene>
<evidence type="ECO:0000313" key="2">
    <source>
        <dbReference type="Proteomes" id="UP000216113"/>
    </source>
</evidence>
<sequence length="147" mass="16639">MTFDIKAVKARAEAKRAEHTQTQETQPEAVVVELTPAPAVIRTKAEEALIDLNATKRGNKNVRKTLSYTSHAARSVELVAKIFDTDRYETSLFAALGADIEILNRLRLLALDNPDLKKIFIDLEDRMDYEDRIFKNLADKELAKILL</sequence>
<proteinExistence type="predicted"/>
<dbReference type="RefSeq" id="WP_095030192.1">
    <property type="nucleotide sequence ID" value="NZ_NQKL01000014.1"/>
</dbReference>
<dbReference type="AlphaFoldDB" id="A0A266LRB1"/>